<proteinExistence type="predicted"/>
<sequence>MPASAMPQDRTDQRHPAQPHDSGSDSDLSGRSHSESLQRALSGDDNVLVPMRYPALKEAFLTSLEAKKDVIEATVRFHLRARNCYLSAREVWKSGSFNVAIPVHISRGRTVLMRIPFPHRIGEDQCPGNLEEKLRTEIATYIWLRQNCPDIPIPELLAFGLPDGSTFSHPLHAPFWEKSWWTLKRFGFLLISEARGKKLAWSWLDHFDDKAYRERLFRGLSRIFLSLNSVPLPRIGSYRLQPDASLALCNRPLSFYFHMLENEGIPTRVPRNRTYAQVESYLSDLLSFHDNKIRHQPNAIHDQDDGMAQLAALTTLRATMHHFIRQECRDGPFFLQLTDLHQQNIFVDQDWNIQTIIDLEWAHTLPSEMHLPPYWLSSRNAVDSFDDEAAIAEYEAILEEYWAAYQDEERKRNGTVIQVPLQRDVWSRGSFWYFHAIRVPKGMYTLFNRHIQPLFNKEHAEKKIFDEVFYWYWGFDVQDLIDKKLRDKQEYVASVREALRQGREKKQ</sequence>
<dbReference type="AlphaFoldDB" id="A0A0B2WYJ6"/>
<dbReference type="Proteomes" id="UP000030816">
    <property type="component" value="Unassembled WGS sequence"/>
</dbReference>
<gene>
    <name evidence="2" type="ORF">MAM_03778</name>
</gene>
<dbReference type="OrthoDB" id="3645574at2759"/>
<dbReference type="STRING" id="1081103.A0A0B2WYJ6"/>
<dbReference type="PANTHER" id="PTHR21310">
    <property type="entry name" value="AMINOGLYCOSIDE PHOSPHOTRANSFERASE-RELATED-RELATED"/>
    <property type="match status" value="1"/>
</dbReference>
<evidence type="ECO:0000256" key="1">
    <source>
        <dbReference type="SAM" id="MobiDB-lite"/>
    </source>
</evidence>
<dbReference type="SUPFAM" id="SSF56112">
    <property type="entry name" value="Protein kinase-like (PK-like)"/>
    <property type="match status" value="1"/>
</dbReference>
<feature type="region of interest" description="Disordered" evidence="1">
    <location>
        <begin position="1"/>
        <end position="41"/>
    </location>
</feature>
<reference evidence="2 3" key="1">
    <citation type="journal article" date="2014" name="Proc. Natl. Acad. Sci. U.S.A.">
        <title>Trajectory and genomic determinants of fungal-pathogen speciation and host adaptation.</title>
        <authorList>
            <person name="Hu X."/>
            <person name="Xiao G."/>
            <person name="Zheng P."/>
            <person name="Shang Y."/>
            <person name="Su Y."/>
            <person name="Zhang X."/>
            <person name="Liu X."/>
            <person name="Zhan S."/>
            <person name="St Leger R.J."/>
            <person name="Wang C."/>
        </authorList>
    </citation>
    <scope>NUCLEOTIDE SEQUENCE [LARGE SCALE GENOMIC DNA]</scope>
    <source>
        <strain evidence="2 3">ARSEF 1941</strain>
    </source>
</reference>
<dbReference type="HOGENOM" id="CLU_025005_3_1_1"/>
<keyword evidence="2" id="KW-0808">Transferase</keyword>
<dbReference type="EMBL" id="AZHE01000007">
    <property type="protein sequence ID" value="KHN98654.1"/>
    <property type="molecule type" value="Genomic_DNA"/>
</dbReference>
<dbReference type="GO" id="GO:0016301">
    <property type="term" value="F:kinase activity"/>
    <property type="evidence" value="ECO:0007669"/>
    <property type="project" value="UniProtKB-KW"/>
</dbReference>
<dbReference type="InterPro" id="IPR051678">
    <property type="entry name" value="AGP_Transferase"/>
</dbReference>
<evidence type="ECO:0000313" key="3">
    <source>
        <dbReference type="Proteomes" id="UP000030816"/>
    </source>
</evidence>
<dbReference type="PANTHER" id="PTHR21310:SF37">
    <property type="entry name" value="AMINOGLYCOSIDE PHOSPHOTRANSFERASE DOMAIN-CONTAINING PROTEIN"/>
    <property type="match status" value="1"/>
</dbReference>
<organism evidence="2 3">
    <name type="scientific">Metarhizium album (strain ARSEF 1941)</name>
    <dbReference type="NCBI Taxonomy" id="1081103"/>
    <lineage>
        <taxon>Eukaryota</taxon>
        <taxon>Fungi</taxon>
        <taxon>Dikarya</taxon>
        <taxon>Ascomycota</taxon>
        <taxon>Pezizomycotina</taxon>
        <taxon>Sordariomycetes</taxon>
        <taxon>Hypocreomycetidae</taxon>
        <taxon>Hypocreales</taxon>
        <taxon>Clavicipitaceae</taxon>
        <taxon>Metarhizium</taxon>
    </lineage>
</organism>
<dbReference type="InterPro" id="IPR011009">
    <property type="entry name" value="Kinase-like_dom_sf"/>
</dbReference>
<protein>
    <submittedName>
        <fullName evidence="2">Protein kinase-like domain protein</fullName>
    </submittedName>
</protein>
<evidence type="ECO:0000313" key="2">
    <source>
        <dbReference type="EMBL" id="KHN98654.1"/>
    </source>
</evidence>
<name>A0A0B2WYJ6_METAS</name>
<keyword evidence="3" id="KW-1185">Reference proteome</keyword>
<accession>A0A0B2WYJ6</accession>
<keyword evidence="2" id="KW-0418">Kinase</keyword>
<comment type="caution">
    <text evidence="2">The sequence shown here is derived from an EMBL/GenBank/DDBJ whole genome shotgun (WGS) entry which is preliminary data.</text>
</comment>
<dbReference type="RefSeq" id="XP_040679720.1">
    <property type="nucleotide sequence ID" value="XM_040822577.1"/>
</dbReference>
<dbReference type="GeneID" id="63738233"/>